<dbReference type="EMBL" id="LNIX01000016">
    <property type="protein sequence ID" value="OXA46088.1"/>
    <property type="molecule type" value="Genomic_DNA"/>
</dbReference>
<dbReference type="PANTHER" id="PTHR42643">
    <property type="entry name" value="IONOTROPIC RECEPTOR 20A-RELATED"/>
    <property type="match status" value="1"/>
</dbReference>
<keyword evidence="7" id="KW-0325">Glycoprotein</keyword>
<evidence type="ECO:0000256" key="6">
    <source>
        <dbReference type="ARBA" id="ARBA00023170"/>
    </source>
</evidence>
<name>A0A226DM56_FOLCA</name>
<dbReference type="InterPro" id="IPR052192">
    <property type="entry name" value="Insect_Ionotropic_Sensory_Rcpt"/>
</dbReference>
<protein>
    <submittedName>
        <fullName evidence="9">Uncharacterized protein</fullName>
    </submittedName>
</protein>
<comment type="subcellular location">
    <subcellularLocation>
        <location evidence="1">Cell membrane</location>
        <topology evidence="1">Multi-pass membrane protein</topology>
    </subcellularLocation>
</comment>
<evidence type="ECO:0000256" key="2">
    <source>
        <dbReference type="ARBA" id="ARBA00022475"/>
    </source>
</evidence>
<keyword evidence="4 8" id="KW-1133">Transmembrane helix</keyword>
<organism evidence="9 10">
    <name type="scientific">Folsomia candida</name>
    <name type="common">Springtail</name>
    <dbReference type="NCBI Taxonomy" id="158441"/>
    <lineage>
        <taxon>Eukaryota</taxon>
        <taxon>Metazoa</taxon>
        <taxon>Ecdysozoa</taxon>
        <taxon>Arthropoda</taxon>
        <taxon>Hexapoda</taxon>
        <taxon>Collembola</taxon>
        <taxon>Entomobryomorpha</taxon>
        <taxon>Isotomoidea</taxon>
        <taxon>Isotomidae</taxon>
        <taxon>Proisotominae</taxon>
        <taxon>Folsomia</taxon>
    </lineage>
</organism>
<evidence type="ECO:0000256" key="4">
    <source>
        <dbReference type="ARBA" id="ARBA00022989"/>
    </source>
</evidence>
<evidence type="ECO:0000256" key="3">
    <source>
        <dbReference type="ARBA" id="ARBA00022692"/>
    </source>
</evidence>
<sequence length="683" mass="79092">MGKDKENMYSKEFTKICSSMKIDISQFRVRSTCKVAIILSNFGISEDIGGENMIKLDNWIYKAMNCHFIYSDFRFTTQEQNTIVTYVSTLENRERFANIYFPVDDFYTIAVLVLSAEYKEICAWFSREYSRMHYYLHENLSCRVIINIGNPFQIVQNIPVPSPGWCYSDNVGKLRQGSKYPARGKTSKNPLSSTGIFHVAYILEILSLTTNETLYVGSFCAKIFPKLLDSSTISETSGAVVAVNTESFGYEYLTCYRNEYITFQLYVTPFEQAVWVWLAISLVTIIVITTAYKYYGELRNISFPPWLFILATIFEEAGHLPENIGGNSFFRKILGAWCLVSVILTNCYNGIMISELNSPLGARRIFLFDDLLCERVAATDMPNFVQKTSKPKEDKYNLMRYPEPPSSGHGYERILWHNDVLNYLDQSYLNNTHVRAEYSPGHEFKNPFASDECFHMLSLTSEYVSGFAKFPEFLNYLNLALMRGVYAEMQSQIFTNSTLQILSLLDPVHTHHPKGFKYYSNPNQTFIQVRNNLEEELINCGKSVLLKQSDLIEAELQFLTRHYATRKFYKGKETLGSIPYNWYFYQAGISNVPKYFKYLFESGIYRRLRGEELRQEYVHREPVMKIEQSKLIEAFKLDGTILTLFILCGAIALLASFVFVVEKWVKMNRLKFKCKLILPLVYC</sequence>
<feature type="transmembrane region" description="Helical" evidence="8">
    <location>
        <begin position="641"/>
        <end position="661"/>
    </location>
</feature>
<dbReference type="OrthoDB" id="8299140at2759"/>
<keyword evidence="5 8" id="KW-0472">Membrane</keyword>
<keyword evidence="2" id="KW-1003">Cell membrane</keyword>
<proteinExistence type="predicted"/>
<dbReference type="AlphaFoldDB" id="A0A226DM56"/>
<accession>A0A226DM56</accession>
<evidence type="ECO:0000256" key="5">
    <source>
        <dbReference type="ARBA" id="ARBA00023136"/>
    </source>
</evidence>
<evidence type="ECO:0000313" key="10">
    <source>
        <dbReference type="Proteomes" id="UP000198287"/>
    </source>
</evidence>
<dbReference type="Proteomes" id="UP000198287">
    <property type="component" value="Unassembled WGS sequence"/>
</dbReference>
<gene>
    <name evidence="9" type="ORF">Fcan01_19315</name>
</gene>
<feature type="transmembrane region" description="Helical" evidence="8">
    <location>
        <begin position="333"/>
        <end position="353"/>
    </location>
</feature>
<evidence type="ECO:0000256" key="7">
    <source>
        <dbReference type="ARBA" id="ARBA00023180"/>
    </source>
</evidence>
<keyword evidence="3 8" id="KW-0812">Transmembrane</keyword>
<dbReference type="GO" id="GO:0005886">
    <property type="term" value="C:plasma membrane"/>
    <property type="evidence" value="ECO:0007669"/>
    <property type="project" value="UniProtKB-SubCell"/>
</dbReference>
<evidence type="ECO:0000256" key="8">
    <source>
        <dbReference type="SAM" id="Phobius"/>
    </source>
</evidence>
<keyword evidence="6" id="KW-0675">Receptor</keyword>
<keyword evidence="10" id="KW-1185">Reference proteome</keyword>
<dbReference type="PANTHER" id="PTHR42643:SF24">
    <property type="entry name" value="IONOTROPIC RECEPTOR 60A"/>
    <property type="match status" value="1"/>
</dbReference>
<feature type="transmembrane region" description="Helical" evidence="8">
    <location>
        <begin position="274"/>
        <end position="295"/>
    </location>
</feature>
<reference evidence="9 10" key="1">
    <citation type="submission" date="2015-12" db="EMBL/GenBank/DDBJ databases">
        <title>The genome of Folsomia candida.</title>
        <authorList>
            <person name="Faddeeva A."/>
            <person name="Derks M.F."/>
            <person name="Anvar Y."/>
            <person name="Smit S."/>
            <person name="Van Straalen N."/>
            <person name="Roelofs D."/>
        </authorList>
    </citation>
    <scope>NUCLEOTIDE SEQUENCE [LARGE SCALE GENOMIC DNA]</scope>
    <source>
        <strain evidence="9 10">VU population</strain>
        <tissue evidence="9">Whole body</tissue>
    </source>
</reference>
<evidence type="ECO:0000256" key="1">
    <source>
        <dbReference type="ARBA" id="ARBA00004651"/>
    </source>
</evidence>
<comment type="caution">
    <text evidence="9">The sequence shown here is derived from an EMBL/GenBank/DDBJ whole genome shotgun (WGS) entry which is preliminary data.</text>
</comment>
<evidence type="ECO:0000313" key="9">
    <source>
        <dbReference type="EMBL" id="OXA46088.1"/>
    </source>
</evidence>